<dbReference type="STRING" id="118062.MCBB_2294"/>
<dbReference type="RefSeq" id="WP_071907858.1">
    <property type="nucleotide sequence ID" value="NZ_LT607756.1"/>
</dbReference>
<proteinExistence type="predicted"/>
<reference evidence="2 3" key="1">
    <citation type="submission" date="2016-08" db="EMBL/GenBank/DDBJ databases">
        <authorList>
            <person name="Seilhamer J.J."/>
        </authorList>
    </citation>
    <scope>NUCLEOTIDE SEQUENCE [LARGE SCALE GENOMIC DNA]</scope>
    <source>
        <strain evidence="2">Buetzberg</strain>
    </source>
</reference>
<evidence type="ECO:0000313" key="3">
    <source>
        <dbReference type="Proteomes" id="UP000094707"/>
    </source>
</evidence>
<evidence type="ECO:0000259" key="1">
    <source>
        <dbReference type="Pfam" id="PF04326"/>
    </source>
</evidence>
<keyword evidence="3" id="KW-1185">Reference proteome</keyword>
<dbReference type="KEGG" id="mcub:MCBB_2294"/>
<dbReference type="EMBL" id="LT607756">
    <property type="protein sequence ID" value="SCG86832.1"/>
    <property type="molecule type" value="Genomic_DNA"/>
</dbReference>
<dbReference type="InterPro" id="IPR007421">
    <property type="entry name" value="Schlafen_AlbA_2_dom"/>
</dbReference>
<organism evidence="2 3">
    <name type="scientific">Methanobacterium congolense</name>
    <dbReference type="NCBI Taxonomy" id="118062"/>
    <lineage>
        <taxon>Archaea</taxon>
        <taxon>Methanobacteriati</taxon>
        <taxon>Methanobacteriota</taxon>
        <taxon>Methanomada group</taxon>
        <taxon>Methanobacteria</taxon>
        <taxon>Methanobacteriales</taxon>
        <taxon>Methanobacteriaceae</taxon>
        <taxon>Methanobacterium</taxon>
    </lineage>
</organism>
<gene>
    <name evidence="2" type="ORF">MCBB_2294</name>
</gene>
<feature type="domain" description="Schlafen AlbA-2" evidence="1">
    <location>
        <begin position="24"/>
        <end position="151"/>
    </location>
</feature>
<dbReference type="AlphaFoldDB" id="A0A1D3L5H6"/>
<name>A0A1D3L5H6_9EURY</name>
<protein>
    <submittedName>
        <fullName evidence="2">Divergent AAA domain family</fullName>
    </submittedName>
</protein>
<dbReference type="OrthoDB" id="359417at2157"/>
<sequence length="391" mass="44781">MIRKNIEEITEEDLQSLVEDEVLESRTIEYKSALNIGRDKDKREFLADVSSFTNASGGDLIFGIKENDGIPTEVEGIPVDNLDELKGKIEDLIRNGIEPKMPPVQFKDVKLSNSNIVLVLRIPKSWRSPHRVILKKDYRFFSRNSHGKQSLDVEEIRLAFNFSETFTERIKKFREDRISNLMAGESPVPLEEGAKFLLHLIPVNSFNVGQNYEIESIISDINKLKPIYGAPAYRRYNIDGFLVYDLIGEKADSYVQIYRNGIIEASVTSLINNPEKLFTRSLHEKQLIRSLNSYLNIYNELNVELPVFIFLTALGVKGFAMSPHPRSFPIRLNPPNVIDRDVLLLPELLIEDYEVKTSKILKPCFDSVWNACGQAKSPNYDENGDWKPEQE</sequence>
<dbReference type="Pfam" id="PF04326">
    <property type="entry name" value="SLFN_AlbA_2"/>
    <property type="match status" value="1"/>
</dbReference>
<evidence type="ECO:0000313" key="2">
    <source>
        <dbReference type="EMBL" id="SCG86832.1"/>
    </source>
</evidence>
<dbReference type="InterPro" id="IPR038461">
    <property type="entry name" value="Schlafen_AlbA_2_dom_sf"/>
</dbReference>
<dbReference type="Gene3D" id="3.30.950.30">
    <property type="entry name" value="Schlafen, AAA domain"/>
    <property type="match status" value="1"/>
</dbReference>
<accession>A0A1D3L5H6</accession>
<dbReference type="Proteomes" id="UP000094707">
    <property type="component" value="Chromosome I"/>
</dbReference>
<dbReference type="PANTHER" id="PTHR30595:SF6">
    <property type="entry name" value="SCHLAFEN ALBA-2 DOMAIN-CONTAINING PROTEIN"/>
    <property type="match status" value="1"/>
</dbReference>
<dbReference type="GeneID" id="30413127"/>
<dbReference type="PANTHER" id="PTHR30595">
    <property type="entry name" value="GLPR-RELATED TRANSCRIPTIONAL REPRESSOR"/>
    <property type="match status" value="1"/>
</dbReference>